<dbReference type="Gene3D" id="1.25.40.20">
    <property type="entry name" value="Ankyrin repeat-containing domain"/>
    <property type="match status" value="3"/>
</dbReference>
<sequence>MSSTTEYDLVITNGVCVTASDVAAWDLAIKDEKIVLQAPSGSLSQADSKRIIDARGGYVMPGGIDCHVHLEEPAIYFKGSTGRSADSWETGTRSAAAGGNTTVVAFAPQRKGEDNSLLSAVNATHKLATGNCYTDYGFHVIISDTSPEVLSELKSLKSEEGISSVKIYMTYTALQLRDDQILSILLEARQNEILTMIHAENGDVLNWLTDQLELQGKFAPKYHANSRPPILEAEATNRAIALSSLIANTPILLVHVSDPSASSRIRIAQSTGQPIFAETCPQYLFLTRDDLDKPGFEGAKCVCSPPPRTSADQDAIWTGLANGTFTVLSSDHCPFRFNDPVAGKNSCVTADHPVGQFRYIPNGLPGVETRLPLAFSAQRLALTKFVEMSSTNAAKLYGLYPRKGAMIPGISDADLVIWYPEEELGDFQVTNDLLHHDVDYTPYEGRSVRNWPRYTILRGNVVWDRDGEGIVAPKGVGQFLKRGSSTLGQVWETIIYARDLIHIATGWDDTLGAVASIGSLLQMTCEITKLSYSYLSSVRNANYTRREYLREVNALVVVLLHLKQALGAENAAILSSDDAEAQLRGLVSTCENELRTIQATLGVAALGVSRLLWPVKESDLRAQIDTFQRNRAMFDSFASSSILATTKATLKKVDPLVLSHERSQLLAALPKPTISKRTETCPGTGRWFLESETYAQWLKPEPPSAFLWCHGPPGIGKSGIAWLVVKDLKERQQKDQRLLLCYFFCDFIQQKSHTTLAVLQCMAYQAIAQGDNVVIETAKNVLSGFDAFQDAEVLLWTPLHWAAANGHVEVAAALAEAGAYLNAKDSEGWTPLFWPAFGGHAPIVKILLKLGVVPSIKSNHDLTALDWAIGRHEFDVVRLLLESDRDAGSDKSQAPKETAIAKSDLETIGKAIGLSYFRGPTHKVYLQDSLPSTRDMSWLERPSEVTVAINDAYGQFQSPVSESTWRVARKTGAIEVSSKQLFMKQPETWKSSLLQSAIISRNLPAARMLVEIGADVNAREQGLCPVYAAVRSQDTTFFDLLLSNGADVDFEHEGTSPLLQAVRSYDYVWGGKMASFAVVEGLLQHGANVNQTHKRGGGLKDYSVFKFEGYTPLMHVSGAKSPELTKLLIAYGADVNARNAKGSTALILAAKDGNVDTIETLLSNGADIHSCNDNGNTVLHAATSGFRPTVELLTLLLDHGASKDLQCLNNSGHTPFRILLDKHAYFGRNHEEDKGSLESHIALFSRFEPPDSRIVKQVCQDGQTLIQAIKRNSESVLQALMAHGAVLPPVNELLRLFYEEIGNRGSKQIILLDKVASISSLANSHVTFLYLIFISTKFFGDHVNEDTDNTLDVTSPEALPLRKQRDRMRSYQEDGFLEILSTLYDLGFNPNSVLGETFVNAVARHDRPFSKIIGYIESLGGQTALEEDEGRMTRGAVFISAIAFASQHVPSAKIVTTLVEQHETKTGIKDRTLRMEVWVRSAVYENMAVYDGIPNDFLVAHKEDDATEKQVESASTEEEEFLLAVKAFPKPGADDFYVAFCHAVERVGLKDRCYEGGRTLLDLAERAGNQQLVDALVEGGFPRSVHHSVT</sequence>
<dbReference type="PROSITE" id="PS50088">
    <property type="entry name" value="ANK_REPEAT"/>
    <property type="match status" value="6"/>
</dbReference>
<dbReference type="Pfam" id="PF24883">
    <property type="entry name" value="NPHP3_N"/>
    <property type="match status" value="1"/>
</dbReference>
<feature type="repeat" description="ANK" evidence="5">
    <location>
        <begin position="1053"/>
        <end position="1094"/>
    </location>
</feature>
<dbReference type="SUPFAM" id="SSF51338">
    <property type="entry name" value="Composite domain of metallo-dependent hydrolases"/>
    <property type="match status" value="2"/>
</dbReference>
<feature type="domain" description="Nephrocystin 3-like N-terminal" evidence="7">
    <location>
        <begin position="683"/>
        <end position="781"/>
    </location>
</feature>
<dbReference type="Pfam" id="PF13606">
    <property type="entry name" value="Ank_3"/>
    <property type="match status" value="1"/>
</dbReference>
<dbReference type="InterPro" id="IPR027417">
    <property type="entry name" value="P-loop_NTPase"/>
</dbReference>
<dbReference type="CDD" id="cd01314">
    <property type="entry name" value="D-HYD"/>
    <property type="match status" value="1"/>
</dbReference>
<comment type="similarity">
    <text evidence="1">Belongs to the metallo-dependent hydrolases superfamily. Hydantoinase/dihydropyrimidinase family.</text>
</comment>
<dbReference type="SUPFAM" id="SSF48403">
    <property type="entry name" value="Ankyrin repeat"/>
    <property type="match status" value="2"/>
</dbReference>
<dbReference type="InterPro" id="IPR002110">
    <property type="entry name" value="Ankyrin_rpt"/>
</dbReference>
<feature type="repeat" description="ANK" evidence="5">
    <location>
        <begin position="1021"/>
        <end position="1053"/>
    </location>
</feature>
<keyword evidence="5" id="KW-0040">ANK repeat</keyword>
<dbReference type="Gene3D" id="3.40.50.300">
    <property type="entry name" value="P-loop containing nucleotide triphosphate hydrolases"/>
    <property type="match status" value="1"/>
</dbReference>
<dbReference type="InterPro" id="IPR056884">
    <property type="entry name" value="NPHP3-like_N"/>
</dbReference>
<feature type="modified residue" description="N6-carboxylysine" evidence="4">
    <location>
        <position position="166"/>
    </location>
</feature>
<protein>
    <submittedName>
        <fullName evidence="8">Dihydropyrimidinase</fullName>
    </submittedName>
</protein>
<dbReference type="SUPFAM" id="SSF51556">
    <property type="entry name" value="Metallo-dependent hydrolases"/>
    <property type="match status" value="1"/>
</dbReference>
<keyword evidence="9" id="KW-1185">Reference proteome</keyword>
<dbReference type="PRINTS" id="PR01415">
    <property type="entry name" value="ANKYRIN"/>
</dbReference>
<dbReference type="InterPro" id="IPR036770">
    <property type="entry name" value="Ankyrin_rpt-contain_sf"/>
</dbReference>
<comment type="PTM">
    <text evidence="4">Carbamylation allows a single lysine to coordinate two divalent metal cations.</text>
</comment>
<dbReference type="EMBL" id="ANPB02000003">
    <property type="protein sequence ID" value="KAF4486363.1"/>
    <property type="molecule type" value="Genomic_DNA"/>
</dbReference>
<dbReference type="SMART" id="SM00248">
    <property type="entry name" value="ANK"/>
    <property type="match status" value="11"/>
</dbReference>
<evidence type="ECO:0000313" key="9">
    <source>
        <dbReference type="Proteomes" id="UP000011096"/>
    </source>
</evidence>
<dbReference type="Pfam" id="PF12796">
    <property type="entry name" value="Ank_2"/>
    <property type="match status" value="2"/>
</dbReference>
<organism evidence="8 9">
    <name type="scientific">Colletotrichum fructicola (strain Nara gc5)</name>
    <name type="common">Anthracnose fungus</name>
    <name type="synonym">Colletotrichum gloeosporioides (strain Nara gc5)</name>
    <dbReference type="NCBI Taxonomy" id="1213859"/>
    <lineage>
        <taxon>Eukaryota</taxon>
        <taxon>Fungi</taxon>
        <taxon>Dikarya</taxon>
        <taxon>Ascomycota</taxon>
        <taxon>Pezizomycotina</taxon>
        <taxon>Sordariomycetes</taxon>
        <taxon>Hypocreomycetidae</taxon>
        <taxon>Glomerellales</taxon>
        <taxon>Glomerellaceae</taxon>
        <taxon>Colletotrichum</taxon>
        <taxon>Colletotrichum gloeosporioides species complex</taxon>
    </lineage>
</organism>
<name>A0A7J6J9F6_COLFN</name>
<evidence type="ECO:0000256" key="3">
    <source>
        <dbReference type="ARBA" id="ARBA00022737"/>
    </source>
</evidence>
<evidence type="ECO:0000256" key="1">
    <source>
        <dbReference type="ARBA" id="ARBA00008829"/>
    </source>
</evidence>
<dbReference type="RefSeq" id="XP_066009022.1">
    <property type="nucleotide sequence ID" value="XM_066151668.1"/>
</dbReference>
<dbReference type="Proteomes" id="UP000011096">
    <property type="component" value="Unassembled WGS sequence"/>
</dbReference>
<dbReference type="PANTHER" id="PTHR11647">
    <property type="entry name" value="HYDRANTOINASE/DIHYDROPYRIMIDINASE FAMILY MEMBER"/>
    <property type="match status" value="1"/>
</dbReference>
<evidence type="ECO:0000256" key="4">
    <source>
        <dbReference type="PIRSR" id="PIRSR611778-50"/>
    </source>
</evidence>
<dbReference type="InterPro" id="IPR032466">
    <property type="entry name" value="Metal_Hydrolase"/>
</dbReference>
<dbReference type="FunFam" id="3.20.20.140:FF:000217">
    <property type="entry name" value="Dihydropyrimidinase-related protein 1"/>
    <property type="match status" value="1"/>
</dbReference>
<dbReference type="GO" id="GO:0016810">
    <property type="term" value="F:hydrolase activity, acting on carbon-nitrogen (but not peptide) bonds"/>
    <property type="evidence" value="ECO:0007669"/>
    <property type="project" value="InterPro"/>
</dbReference>
<dbReference type="PROSITE" id="PS50297">
    <property type="entry name" value="ANK_REP_REGION"/>
    <property type="match status" value="4"/>
</dbReference>
<keyword evidence="2" id="KW-0597">Phosphoprotein</keyword>
<reference evidence="8 9" key="2">
    <citation type="submission" date="2020-04" db="EMBL/GenBank/DDBJ databases">
        <title>Genome sequencing and assembly of multiple isolates from the Colletotrichum gloeosporioides species complex.</title>
        <authorList>
            <person name="Gan P."/>
            <person name="Shirasu K."/>
        </authorList>
    </citation>
    <scope>NUCLEOTIDE SEQUENCE [LARGE SCALE GENOMIC DNA]</scope>
    <source>
        <strain evidence="8 9">Nara gc5</strain>
    </source>
</reference>
<evidence type="ECO:0000259" key="7">
    <source>
        <dbReference type="Pfam" id="PF24883"/>
    </source>
</evidence>
<dbReference type="InParanoid" id="A0A7J6J9F6"/>
<dbReference type="Gene3D" id="3.20.20.140">
    <property type="entry name" value="Metal-dependent hydrolases"/>
    <property type="match status" value="1"/>
</dbReference>
<dbReference type="GO" id="GO:0005737">
    <property type="term" value="C:cytoplasm"/>
    <property type="evidence" value="ECO:0007669"/>
    <property type="project" value="InterPro"/>
</dbReference>
<dbReference type="GeneID" id="43607076"/>
<feature type="repeat" description="ANK" evidence="5">
    <location>
        <begin position="1141"/>
        <end position="1173"/>
    </location>
</feature>
<evidence type="ECO:0000313" key="8">
    <source>
        <dbReference type="EMBL" id="KAF4486363.1"/>
    </source>
</evidence>
<dbReference type="Gene3D" id="2.30.40.10">
    <property type="entry name" value="Urease, subunit C, domain 1"/>
    <property type="match status" value="1"/>
</dbReference>
<feature type="repeat" description="ANK" evidence="5">
    <location>
        <begin position="797"/>
        <end position="826"/>
    </location>
</feature>
<evidence type="ECO:0000259" key="6">
    <source>
        <dbReference type="Pfam" id="PF01979"/>
    </source>
</evidence>
<dbReference type="PANTHER" id="PTHR11647:SF96">
    <property type="entry name" value="AMIDOHYDROLASE-RELATED DOMAIN-CONTAINING PROTEIN"/>
    <property type="match status" value="1"/>
</dbReference>
<evidence type="ECO:0000256" key="5">
    <source>
        <dbReference type="PROSITE-ProRule" id="PRU00023"/>
    </source>
</evidence>
<feature type="domain" description="Amidohydrolase-related" evidence="6">
    <location>
        <begin position="58"/>
        <end position="462"/>
    </location>
</feature>
<dbReference type="InterPro" id="IPR006680">
    <property type="entry name" value="Amidohydro-rel"/>
</dbReference>
<dbReference type="InterPro" id="IPR011059">
    <property type="entry name" value="Metal-dep_hydrolase_composite"/>
</dbReference>
<dbReference type="InterPro" id="IPR011778">
    <property type="entry name" value="Hydantoinase/dihydroPyrase"/>
</dbReference>
<dbReference type="Pfam" id="PF01979">
    <property type="entry name" value="Amidohydro_1"/>
    <property type="match status" value="1"/>
</dbReference>
<keyword evidence="3" id="KW-0677">Repeat</keyword>
<dbReference type="OrthoDB" id="1924787at2759"/>
<feature type="repeat" description="ANK" evidence="5">
    <location>
        <begin position="827"/>
        <end position="859"/>
    </location>
</feature>
<gene>
    <name evidence="8" type="primary">PYD2-0</name>
    <name evidence="8" type="ORF">CGGC5_v006226</name>
</gene>
<feature type="repeat" description="ANK" evidence="5">
    <location>
        <begin position="1108"/>
        <end position="1140"/>
    </location>
</feature>
<proteinExistence type="inferred from homology"/>
<comment type="caution">
    <text evidence="8">The sequence shown here is derived from an EMBL/GenBank/DDBJ whole genome shotgun (WGS) entry which is preliminary data.</text>
</comment>
<reference evidence="8 9" key="1">
    <citation type="submission" date="2012-08" db="EMBL/GenBank/DDBJ databases">
        <authorList>
            <person name="Gan P.H.P."/>
            <person name="Ikeda K."/>
            <person name="Irieda H."/>
            <person name="Narusaka M."/>
            <person name="O'Connell R.J."/>
            <person name="Narusaka Y."/>
            <person name="Takano Y."/>
            <person name="Kubo Y."/>
            <person name="Shirasu K."/>
        </authorList>
    </citation>
    <scope>NUCLEOTIDE SEQUENCE [LARGE SCALE GENOMIC DNA]</scope>
    <source>
        <strain evidence="8 9">Nara gc5</strain>
    </source>
</reference>
<dbReference type="NCBIfam" id="TIGR02033">
    <property type="entry name" value="D-hydantoinase"/>
    <property type="match status" value="1"/>
</dbReference>
<evidence type="ECO:0000256" key="2">
    <source>
        <dbReference type="ARBA" id="ARBA00022553"/>
    </source>
</evidence>
<dbReference type="InterPro" id="IPR050378">
    <property type="entry name" value="Metallo-dep_Hydrolases_sf"/>
</dbReference>
<accession>A0A7J6J9F6</accession>